<protein>
    <submittedName>
        <fullName evidence="2">Uncharacterized protein</fullName>
    </submittedName>
</protein>
<keyword evidence="3" id="KW-1185">Reference proteome</keyword>
<organism evidence="2 3">
    <name type="scientific">Pleurodeles waltl</name>
    <name type="common">Iberian ribbed newt</name>
    <dbReference type="NCBI Taxonomy" id="8319"/>
    <lineage>
        <taxon>Eukaryota</taxon>
        <taxon>Metazoa</taxon>
        <taxon>Chordata</taxon>
        <taxon>Craniata</taxon>
        <taxon>Vertebrata</taxon>
        <taxon>Euteleostomi</taxon>
        <taxon>Amphibia</taxon>
        <taxon>Batrachia</taxon>
        <taxon>Caudata</taxon>
        <taxon>Salamandroidea</taxon>
        <taxon>Salamandridae</taxon>
        <taxon>Pleurodelinae</taxon>
        <taxon>Pleurodeles</taxon>
    </lineage>
</organism>
<gene>
    <name evidence="2" type="ORF">NDU88_005530</name>
</gene>
<comment type="caution">
    <text evidence="2">The sequence shown here is derived from an EMBL/GenBank/DDBJ whole genome shotgun (WGS) entry which is preliminary data.</text>
</comment>
<dbReference type="Proteomes" id="UP001066276">
    <property type="component" value="Chromosome 10"/>
</dbReference>
<evidence type="ECO:0000256" key="1">
    <source>
        <dbReference type="SAM" id="MobiDB-lite"/>
    </source>
</evidence>
<evidence type="ECO:0000313" key="2">
    <source>
        <dbReference type="EMBL" id="KAJ1100444.1"/>
    </source>
</evidence>
<dbReference type="EMBL" id="JANPWB010000014">
    <property type="protein sequence ID" value="KAJ1100444.1"/>
    <property type="molecule type" value="Genomic_DNA"/>
</dbReference>
<name>A0AAV7MD49_PLEWA</name>
<sequence length="68" mass="7455">MAERVRGSGALPPPGKTEPPFSLQECQARAEAQCWPDVHIGNGLVFSRDFSVEPTVTHQTRRAPQAKL</sequence>
<reference evidence="2" key="1">
    <citation type="journal article" date="2022" name="bioRxiv">
        <title>Sequencing and chromosome-scale assembly of the giantPleurodeles waltlgenome.</title>
        <authorList>
            <person name="Brown T."/>
            <person name="Elewa A."/>
            <person name="Iarovenko S."/>
            <person name="Subramanian E."/>
            <person name="Araus A.J."/>
            <person name="Petzold A."/>
            <person name="Susuki M."/>
            <person name="Suzuki K.-i.T."/>
            <person name="Hayashi T."/>
            <person name="Toyoda A."/>
            <person name="Oliveira C."/>
            <person name="Osipova E."/>
            <person name="Leigh N.D."/>
            <person name="Simon A."/>
            <person name="Yun M.H."/>
        </authorList>
    </citation>
    <scope>NUCLEOTIDE SEQUENCE</scope>
    <source>
        <strain evidence="2">20211129_DDA</strain>
        <tissue evidence="2">Liver</tissue>
    </source>
</reference>
<accession>A0AAV7MD49</accession>
<feature type="region of interest" description="Disordered" evidence="1">
    <location>
        <begin position="1"/>
        <end position="22"/>
    </location>
</feature>
<dbReference type="AlphaFoldDB" id="A0AAV7MD49"/>
<proteinExistence type="predicted"/>
<evidence type="ECO:0000313" key="3">
    <source>
        <dbReference type="Proteomes" id="UP001066276"/>
    </source>
</evidence>